<comment type="caution">
    <text evidence="10">The sequence shown here is derived from an EMBL/GenBank/DDBJ whole genome shotgun (WGS) entry which is preliminary data.</text>
</comment>
<dbReference type="EMBL" id="JAPQKR010000016">
    <property type="protein sequence ID" value="KAJ5192035.1"/>
    <property type="molecule type" value="Genomic_DNA"/>
</dbReference>
<keyword evidence="3" id="KW-0813">Transport</keyword>
<feature type="transmembrane region" description="Helical" evidence="8">
    <location>
        <begin position="213"/>
        <end position="232"/>
    </location>
</feature>
<keyword evidence="4 8" id="KW-0812">Transmembrane</keyword>
<feature type="transmembrane region" description="Helical" evidence="8">
    <location>
        <begin position="109"/>
        <end position="130"/>
    </location>
</feature>
<comment type="similarity">
    <text evidence="2">Belongs to the Ca(2+):cation antiporter (CaCA) (TC 2.A.19) family.</text>
</comment>
<accession>A0A9W9J7Y8</accession>
<evidence type="ECO:0000256" key="8">
    <source>
        <dbReference type="SAM" id="Phobius"/>
    </source>
</evidence>
<dbReference type="OrthoDB" id="407410at2759"/>
<feature type="transmembrane region" description="Helical" evidence="8">
    <location>
        <begin position="471"/>
        <end position="492"/>
    </location>
</feature>
<protein>
    <recommendedName>
        <fullName evidence="9">Sodium/calcium exchanger membrane region domain-containing protein</fullName>
    </recommendedName>
</protein>
<dbReference type="Gene3D" id="1.20.1420.30">
    <property type="entry name" value="NCX, central ion-binding region"/>
    <property type="match status" value="2"/>
</dbReference>
<dbReference type="GO" id="GO:0006874">
    <property type="term" value="P:intracellular calcium ion homeostasis"/>
    <property type="evidence" value="ECO:0007669"/>
    <property type="project" value="TreeGrafter"/>
</dbReference>
<feature type="region of interest" description="Disordered" evidence="7">
    <location>
        <begin position="366"/>
        <end position="391"/>
    </location>
</feature>
<evidence type="ECO:0000256" key="7">
    <source>
        <dbReference type="SAM" id="MobiDB-lite"/>
    </source>
</evidence>
<evidence type="ECO:0000256" key="4">
    <source>
        <dbReference type="ARBA" id="ARBA00022692"/>
    </source>
</evidence>
<feature type="transmembrane region" description="Helical" evidence="8">
    <location>
        <begin position="432"/>
        <end position="451"/>
    </location>
</feature>
<dbReference type="InterPro" id="IPR051359">
    <property type="entry name" value="CaCA_antiporter"/>
</dbReference>
<dbReference type="Proteomes" id="UP001150904">
    <property type="component" value="Unassembled WGS sequence"/>
</dbReference>
<evidence type="ECO:0000256" key="2">
    <source>
        <dbReference type="ARBA" id="ARBA00008170"/>
    </source>
</evidence>
<feature type="transmembrane region" description="Helical" evidence="8">
    <location>
        <begin position="238"/>
        <end position="261"/>
    </location>
</feature>
<keyword evidence="6 8" id="KW-0472">Membrane</keyword>
<dbReference type="PANTHER" id="PTHR12266">
    <property type="entry name" value="NA+/CA2+ K+ INDEPENDENT EXCHANGER"/>
    <property type="match status" value="1"/>
</dbReference>
<proteinExistence type="inferred from homology"/>
<name>A0A9W9J7Y8_9EURO</name>
<comment type="subcellular location">
    <subcellularLocation>
        <location evidence="1">Membrane</location>
        <topology evidence="1">Multi-pass membrane protein</topology>
    </subcellularLocation>
</comment>
<feature type="transmembrane region" description="Helical" evidence="8">
    <location>
        <begin position="600"/>
        <end position="625"/>
    </location>
</feature>
<dbReference type="GO" id="GO:0008324">
    <property type="term" value="F:monoatomic cation transmembrane transporter activity"/>
    <property type="evidence" value="ECO:0007669"/>
    <property type="project" value="TreeGrafter"/>
</dbReference>
<feature type="domain" description="Sodium/calcium exchanger membrane region" evidence="9">
    <location>
        <begin position="117"/>
        <end position="254"/>
    </location>
</feature>
<dbReference type="PANTHER" id="PTHR12266:SF0">
    <property type="entry name" value="MITOCHONDRIAL SODIUM_CALCIUM EXCHANGER PROTEIN"/>
    <property type="match status" value="1"/>
</dbReference>
<feature type="compositionally biased region" description="Polar residues" evidence="7">
    <location>
        <begin position="311"/>
        <end position="324"/>
    </location>
</feature>
<reference evidence="10" key="2">
    <citation type="journal article" date="2023" name="IMA Fungus">
        <title>Comparative genomic study of the Penicillium genus elucidates a diverse pangenome and 15 lateral gene transfer events.</title>
        <authorList>
            <person name="Petersen C."/>
            <person name="Sorensen T."/>
            <person name="Nielsen M.R."/>
            <person name="Sondergaard T.E."/>
            <person name="Sorensen J.L."/>
            <person name="Fitzpatrick D.A."/>
            <person name="Frisvad J.C."/>
            <person name="Nielsen K.L."/>
        </authorList>
    </citation>
    <scope>NUCLEOTIDE SEQUENCE</scope>
    <source>
        <strain evidence="10">IBT 15544</strain>
    </source>
</reference>
<sequence length="697" mass="76834">MAIRQPRGDSHYNLLSKEARIKFTFCVAVVISLAVTFAGINALRSSASWAAHGAEEVFHSNKPDGQTICRDVKHASNQCDFVKQFCQSDDDGLISYFGLYYCSLQNYQVASWLLITTWSIFLFLTIGICAGDFFTVNLSCISRQLNLSDTFAGVTFLAVGNSGADIFSTWAAMTSDNPEMAIGELVGSASFITTVTAGSIAFMAPFTVRKVSLVRDAVFLLVTVSFALVLLSNQEFHLWEGVLMIVLYVVYMTGVMGYHWWTSHNSGISVTGHSESRRPDEERQIHNGAASERQPLIHGVSEQSDIEHQSVRNPSDSSNLSTRNPYMEIGRWRNRHGNCVVTECGYIMQPSLVGSLEYTWHRRLADRSQRPGETSLPEDSYGRGQSQESRHPAWPALEGDCIGPEAQHTTLTAKVASTLFPSLQRLRTRRSWHAVFNLISAIPFFLLRITVPLVDDAHGEHSDECGHGWDRWLLILQVFAATQLVWTIYWLSSDEPVQNHHWGVCALYLLAGSVVLCVAILISSNSRSQPKWYKVISVAGFVMSTFWLSIIADEVVSILKAAGTFMGISQAILGFTVFALGNSVDDFVANISVARHGHPIMGLSACFGGPLLSILLGLGPSIIFVTCRDAKRTGTLRPISVRVVKALIISSAVLAATMLFLIGTLRLNQWRMTKTIGSILVATWIVLTAVNLILELV</sequence>
<feature type="domain" description="Sodium/calcium exchanger membrane region" evidence="9">
    <location>
        <begin position="537"/>
        <end position="691"/>
    </location>
</feature>
<dbReference type="InterPro" id="IPR004837">
    <property type="entry name" value="NaCa_Exmemb"/>
</dbReference>
<organism evidence="10 11">
    <name type="scientific">Penicillium cinerascens</name>
    <dbReference type="NCBI Taxonomy" id="70096"/>
    <lineage>
        <taxon>Eukaryota</taxon>
        <taxon>Fungi</taxon>
        <taxon>Dikarya</taxon>
        <taxon>Ascomycota</taxon>
        <taxon>Pezizomycotina</taxon>
        <taxon>Eurotiomycetes</taxon>
        <taxon>Eurotiomycetidae</taxon>
        <taxon>Eurotiales</taxon>
        <taxon>Aspergillaceae</taxon>
        <taxon>Penicillium</taxon>
    </lineage>
</organism>
<evidence type="ECO:0000259" key="9">
    <source>
        <dbReference type="Pfam" id="PF01699"/>
    </source>
</evidence>
<evidence type="ECO:0000256" key="3">
    <source>
        <dbReference type="ARBA" id="ARBA00022448"/>
    </source>
</evidence>
<feature type="transmembrane region" description="Helical" evidence="8">
    <location>
        <begin position="185"/>
        <end position="206"/>
    </location>
</feature>
<feature type="transmembrane region" description="Helical" evidence="8">
    <location>
        <begin position="21"/>
        <end position="40"/>
    </location>
</feature>
<feature type="region of interest" description="Disordered" evidence="7">
    <location>
        <begin position="270"/>
        <end position="324"/>
    </location>
</feature>
<feature type="transmembrane region" description="Helical" evidence="8">
    <location>
        <begin position="504"/>
        <end position="526"/>
    </location>
</feature>
<reference evidence="10" key="1">
    <citation type="submission" date="2022-12" db="EMBL/GenBank/DDBJ databases">
        <authorList>
            <person name="Petersen C."/>
        </authorList>
    </citation>
    <scope>NUCLEOTIDE SEQUENCE</scope>
    <source>
        <strain evidence="10">IBT 15544</strain>
    </source>
</reference>
<keyword evidence="11" id="KW-1185">Reference proteome</keyword>
<dbReference type="InterPro" id="IPR044880">
    <property type="entry name" value="NCX_ion-bd_dom_sf"/>
</dbReference>
<dbReference type="RefSeq" id="XP_058304975.1">
    <property type="nucleotide sequence ID" value="XM_058458076.1"/>
</dbReference>
<evidence type="ECO:0000256" key="5">
    <source>
        <dbReference type="ARBA" id="ARBA00022989"/>
    </source>
</evidence>
<feature type="transmembrane region" description="Helical" evidence="8">
    <location>
        <begin position="151"/>
        <end position="173"/>
    </location>
</feature>
<gene>
    <name evidence="10" type="ORF">N7498_011020</name>
</gene>
<dbReference type="GeneID" id="83185377"/>
<feature type="transmembrane region" description="Helical" evidence="8">
    <location>
        <begin position="558"/>
        <end position="580"/>
    </location>
</feature>
<dbReference type="GO" id="GO:0016020">
    <property type="term" value="C:membrane"/>
    <property type="evidence" value="ECO:0007669"/>
    <property type="project" value="UniProtKB-SubCell"/>
</dbReference>
<evidence type="ECO:0000256" key="1">
    <source>
        <dbReference type="ARBA" id="ARBA00004141"/>
    </source>
</evidence>
<evidence type="ECO:0000256" key="6">
    <source>
        <dbReference type="ARBA" id="ARBA00023136"/>
    </source>
</evidence>
<dbReference type="Pfam" id="PF01699">
    <property type="entry name" value="Na_Ca_ex"/>
    <property type="match status" value="2"/>
</dbReference>
<feature type="transmembrane region" description="Helical" evidence="8">
    <location>
        <begin position="646"/>
        <end position="663"/>
    </location>
</feature>
<feature type="transmembrane region" description="Helical" evidence="8">
    <location>
        <begin position="675"/>
        <end position="694"/>
    </location>
</feature>
<keyword evidence="5 8" id="KW-1133">Transmembrane helix</keyword>
<feature type="transmembrane region" description="Helical" evidence="8">
    <location>
        <begin position="532"/>
        <end position="551"/>
    </location>
</feature>
<dbReference type="AlphaFoldDB" id="A0A9W9J7Y8"/>
<evidence type="ECO:0000313" key="10">
    <source>
        <dbReference type="EMBL" id="KAJ5192035.1"/>
    </source>
</evidence>
<evidence type="ECO:0000313" key="11">
    <source>
        <dbReference type="Proteomes" id="UP001150904"/>
    </source>
</evidence>
<feature type="compositionally biased region" description="Basic and acidic residues" evidence="7">
    <location>
        <begin position="274"/>
        <end position="285"/>
    </location>
</feature>